<evidence type="ECO:0000256" key="5">
    <source>
        <dbReference type="PIRSR" id="PIRSR600407-2"/>
    </source>
</evidence>
<keyword evidence="2" id="KW-0378">Hydrolase</keyword>
<feature type="chain" id="PRO_5017382354" description="nucleoside diphosphate phosphatase" evidence="7">
    <location>
        <begin position="29"/>
        <end position="432"/>
    </location>
</feature>
<organism evidence="8 9">
    <name type="scientific">Xiphophorus maculatus</name>
    <name type="common">Southern platyfish</name>
    <name type="synonym">Platypoecilus maculatus</name>
    <dbReference type="NCBI Taxonomy" id="8083"/>
    <lineage>
        <taxon>Eukaryota</taxon>
        <taxon>Metazoa</taxon>
        <taxon>Chordata</taxon>
        <taxon>Craniata</taxon>
        <taxon>Vertebrata</taxon>
        <taxon>Euteleostomi</taxon>
        <taxon>Actinopterygii</taxon>
        <taxon>Neopterygii</taxon>
        <taxon>Teleostei</taxon>
        <taxon>Neoteleostei</taxon>
        <taxon>Acanthomorphata</taxon>
        <taxon>Ovalentaria</taxon>
        <taxon>Atherinomorphae</taxon>
        <taxon>Cyprinodontiformes</taxon>
        <taxon>Poeciliidae</taxon>
        <taxon>Poeciliinae</taxon>
        <taxon>Xiphophorus</taxon>
    </lineage>
</organism>
<name>M4ANW1_XIPMA</name>
<dbReference type="Proteomes" id="UP000002852">
    <property type="component" value="Unassembled WGS sequence"/>
</dbReference>
<dbReference type="Gene3D" id="3.30.420.150">
    <property type="entry name" value="Exopolyphosphatase. Domain 2"/>
    <property type="match status" value="1"/>
</dbReference>
<accession>M4ANW1</accession>
<dbReference type="InterPro" id="IPR000407">
    <property type="entry name" value="GDA1_CD39_NTPase"/>
</dbReference>
<evidence type="ECO:0000256" key="3">
    <source>
        <dbReference type="ARBA" id="ARBA00038863"/>
    </source>
</evidence>
<dbReference type="AlphaFoldDB" id="M4ANW1"/>
<dbReference type="STRING" id="8083.ENSXMAP00000016156"/>
<keyword evidence="7" id="KW-0732">Signal</keyword>
<evidence type="ECO:0000313" key="9">
    <source>
        <dbReference type="Proteomes" id="UP000002852"/>
    </source>
</evidence>
<dbReference type="PANTHER" id="PTHR11782">
    <property type="entry name" value="ADENOSINE/GUANOSINE DIPHOSPHATASE"/>
    <property type="match status" value="1"/>
</dbReference>
<feature type="active site" description="Proton acceptor" evidence="4">
    <location>
        <position position="180"/>
    </location>
</feature>
<evidence type="ECO:0000256" key="2">
    <source>
        <dbReference type="ARBA" id="ARBA00022801"/>
    </source>
</evidence>
<feature type="signal peptide" evidence="7">
    <location>
        <begin position="1"/>
        <end position="28"/>
    </location>
</feature>
<dbReference type="EC" id="3.6.1.6" evidence="3"/>
<dbReference type="GO" id="GO:0005524">
    <property type="term" value="F:ATP binding"/>
    <property type="evidence" value="ECO:0007669"/>
    <property type="project" value="UniProtKB-KW"/>
</dbReference>
<dbReference type="HOGENOM" id="CLU_010246_0_2_1"/>
<dbReference type="InParanoid" id="M4ANW1"/>
<reference evidence="8" key="4">
    <citation type="submission" date="2025-09" db="UniProtKB">
        <authorList>
            <consortium name="Ensembl"/>
        </authorList>
    </citation>
    <scope>IDENTIFICATION</scope>
    <source>
        <strain evidence="8">JP 163 A</strain>
    </source>
</reference>
<proteinExistence type="inferred from homology"/>
<keyword evidence="9" id="KW-1185">Reference proteome</keyword>
<evidence type="ECO:0000256" key="1">
    <source>
        <dbReference type="ARBA" id="ARBA00009283"/>
    </source>
</evidence>
<keyword evidence="5" id="KW-0067">ATP-binding</keyword>
<dbReference type="Pfam" id="PF01150">
    <property type="entry name" value="GDA1_CD39"/>
    <property type="match status" value="1"/>
</dbReference>
<reference evidence="9" key="2">
    <citation type="journal article" date="2013" name="Nat. Genet.">
        <title>The genome of the platyfish, Xiphophorus maculatus, provides insights into evolutionary adaptation and several complex traits.</title>
        <authorList>
            <person name="Schartl M."/>
            <person name="Walter R.B."/>
            <person name="Shen Y."/>
            <person name="Garcia T."/>
            <person name="Catchen J."/>
            <person name="Amores A."/>
            <person name="Braasch I."/>
            <person name="Chalopin D."/>
            <person name="Volff J.N."/>
            <person name="Lesch K.P."/>
            <person name="Bisazza A."/>
            <person name="Minx P."/>
            <person name="Hillier L."/>
            <person name="Wilson R.K."/>
            <person name="Fuerstenberg S."/>
            <person name="Boore J."/>
            <person name="Searle S."/>
            <person name="Postlethwait J.H."/>
            <person name="Warren W.C."/>
        </authorList>
    </citation>
    <scope>NUCLEOTIDE SEQUENCE [LARGE SCALE GENOMIC DNA]</scope>
    <source>
        <strain evidence="9">JP 163 A</strain>
    </source>
</reference>
<dbReference type="GO" id="GO:0005794">
    <property type="term" value="C:Golgi apparatus"/>
    <property type="evidence" value="ECO:0007669"/>
    <property type="project" value="TreeGrafter"/>
</dbReference>
<comment type="similarity">
    <text evidence="1">Belongs to the GDA1/CD39 NTPase family.</text>
</comment>
<evidence type="ECO:0000256" key="6">
    <source>
        <dbReference type="SAM" id="MobiDB-lite"/>
    </source>
</evidence>
<reference evidence="9" key="1">
    <citation type="submission" date="2012-01" db="EMBL/GenBank/DDBJ databases">
        <authorList>
            <person name="Walter R."/>
            <person name="Schartl M."/>
            <person name="Warren W."/>
        </authorList>
    </citation>
    <scope>NUCLEOTIDE SEQUENCE [LARGE SCALE GENOMIC DNA]</scope>
    <source>
        <strain evidence="9">JP 163 A</strain>
    </source>
</reference>
<dbReference type="Gene3D" id="3.30.420.40">
    <property type="match status" value="1"/>
</dbReference>
<dbReference type="GeneTree" id="ENSGT01150000286963"/>
<dbReference type="GO" id="GO:0017110">
    <property type="term" value="F:nucleoside diphosphate phosphatase activity"/>
    <property type="evidence" value="ECO:0007669"/>
    <property type="project" value="UniProtKB-EC"/>
</dbReference>
<feature type="region of interest" description="Disordered" evidence="6">
    <location>
        <begin position="27"/>
        <end position="54"/>
    </location>
</feature>
<keyword evidence="5" id="KW-0547">Nucleotide-binding</keyword>
<evidence type="ECO:0000256" key="7">
    <source>
        <dbReference type="SAM" id="SignalP"/>
    </source>
</evidence>
<dbReference type="Ensembl" id="ENSXMAT00000016180.2">
    <property type="protein sequence ID" value="ENSXMAP00000016156.2"/>
    <property type="gene ID" value="ENSXMAG00000016104.2"/>
</dbReference>
<evidence type="ECO:0000256" key="4">
    <source>
        <dbReference type="PIRSR" id="PIRSR600407-1"/>
    </source>
</evidence>
<dbReference type="eggNOG" id="KOG1385">
    <property type="taxonomic scope" value="Eukaryota"/>
</dbReference>
<evidence type="ECO:0000313" key="8">
    <source>
        <dbReference type="Ensembl" id="ENSXMAP00000016156.2"/>
    </source>
</evidence>
<dbReference type="OMA" id="CLVENMN"/>
<protein>
    <recommendedName>
        <fullName evidence="3">nucleoside diphosphate phosphatase</fullName>
        <ecNumber evidence="3">3.6.1.6</ecNumber>
    </recommendedName>
</protein>
<feature type="binding site" evidence="5">
    <location>
        <begin position="209"/>
        <end position="213"/>
    </location>
    <ligand>
        <name>ATP</name>
        <dbReference type="ChEBI" id="CHEBI:30616"/>
    </ligand>
</feature>
<sequence>MRFKMAALFLLLVLVLVLVLFLQRFSSSSSYQPPPHRPASHRTEPDRPGSSEGDGFQYEVMFDAGSTGTRVHVFRFQMGNPGSPSLDRETFRAIEPGLSTYADDPQKCSAGIVALLDLARSVVPPSQWTRTPVVLKATAGLRLLPGDRAEQLLDRVRALFQESPFLSTEDSVSIMDGTDEGTSAPEPDRYQGGLQGLDRPTVGMLDLGGGSTQITFSPRHEKTIQTSAIDDIRSFQMFNRAHTVYTHSYLGLGLMSARLAVLGGVDVSPSGGSTERVSPCLAPEFSGSWEHADVIYTLKGQKEGEPVYEACLNKVQKVLYRKLSAAPEAADVDFYAFSFYYDRAVDLQAIDEAAGGTIRVSDYGQAAERVCRGPPDLQNPFLCLDLVYISVLLQELGFPAHKQLRLARTVRQVEASWALGAAFQHLEALRRH</sequence>
<dbReference type="PANTHER" id="PTHR11782:SF99">
    <property type="entry name" value="ECTONUCLEOSIDE TRIPHOSPHATE DIPHOSPHOHYDROLASE 6"/>
    <property type="match status" value="1"/>
</dbReference>
<dbReference type="FunFam" id="3.30.420.40:FF:000052">
    <property type="entry name" value="Ectonucleoside triphosphate diphosphohydrolase 5"/>
    <property type="match status" value="1"/>
</dbReference>
<reference evidence="8" key="3">
    <citation type="submission" date="2025-08" db="UniProtKB">
        <authorList>
            <consortium name="Ensembl"/>
        </authorList>
    </citation>
    <scope>IDENTIFICATION</scope>
    <source>
        <strain evidence="8">JP 163 A</strain>
    </source>
</reference>
<feature type="region of interest" description="Disordered" evidence="6">
    <location>
        <begin position="172"/>
        <end position="191"/>
    </location>
</feature>